<keyword evidence="10" id="KW-0325">Glycoprotein</keyword>
<dbReference type="GO" id="GO:0004423">
    <property type="term" value="F:iduronate-2-sulfatase activity"/>
    <property type="evidence" value="ECO:0000318"/>
    <property type="project" value="GO_Central"/>
</dbReference>
<dbReference type="OMA" id="CQQAICG"/>
<comment type="function">
    <text evidence="13">Lysosomal enzyme involved in the degradation pathway of dermatan sulfate and heparan sulfate.</text>
</comment>
<evidence type="ECO:0000256" key="7">
    <source>
        <dbReference type="ARBA" id="ARBA00022837"/>
    </source>
</evidence>
<keyword evidence="6" id="KW-0378">Hydrolase</keyword>
<evidence type="ECO:0000256" key="2">
    <source>
        <dbReference type="ARBA" id="ARBA00004371"/>
    </source>
</evidence>
<dbReference type="InParanoid" id="A7SLQ8"/>
<evidence type="ECO:0000256" key="12">
    <source>
        <dbReference type="ARBA" id="ARBA00050460"/>
    </source>
</evidence>
<evidence type="ECO:0000313" key="19">
    <source>
        <dbReference type="EMBL" id="EDO35341.1"/>
    </source>
</evidence>
<dbReference type="PANTHER" id="PTHR45953:SF1">
    <property type="entry name" value="IDURONATE 2-SULFATASE"/>
    <property type="match status" value="1"/>
</dbReference>
<dbReference type="GO" id="GO:0005764">
    <property type="term" value="C:lysosome"/>
    <property type="evidence" value="ECO:0000318"/>
    <property type="project" value="GO_Central"/>
</dbReference>
<dbReference type="PROSITE" id="PS00149">
    <property type="entry name" value="SULFATASE_2"/>
    <property type="match status" value="1"/>
</dbReference>
<evidence type="ECO:0000256" key="1">
    <source>
        <dbReference type="ARBA" id="ARBA00001913"/>
    </source>
</evidence>
<evidence type="ECO:0000259" key="18">
    <source>
        <dbReference type="Pfam" id="PF00884"/>
    </source>
</evidence>
<dbReference type="STRING" id="45351.A7SLQ8"/>
<dbReference type="AlphaFoldDB" id="A7SLQ8"/>
<accession>A7SLQ8</accession>
<evidence type="ECO:0000256" key="15">
    <source>
        <dbReference type="ARBA" id="ARBA00066413"/>
    </source>
</evidence>
<evidence type="ECO:0000256" key="13">
    <source>
        <dbReference type="ARBA" id="ARBA00056350"/>
    </source>
</evidence>
<dbReference type="OrthoDB" id="96314at2759"/>
<keyword evidence="11" id="KW-0458">Lysosome</keyword>
<dbReference type="GO" id="GO:0046872">
    <property type="term" value="F:metal ion binding"/>
    <property type="evidence" value="ECO:0007669"/>
    <property type="project" value="UniProtKB-KW"/>
</dbReference>
<keyword evidence="4" id="KW-0479">Metal-binding</keyword>
<comment type="subcellular location">
    <subcellularLocation>
        <location evidence="2">Lysosome</location>
    </subcellularLocation>
</comment>
<dbReference type="KEGG" id="nve:5506756"/>
<evidence type="ECO:0000256" key="14">
    <source>
        <dbReference type="ARBA" id="ARBA00062513"/>
    </source>
</evidence>
<comment type="subunit">
    <text evidence="14">Monomer. The 58-kDa mature form is composed of two chains resulting from proteolitic processing, the 42-kDa chain and the 14-kDa chain that remain stably associated and form the 58-kDa intermediate form which is enzymatically active.</text>
</comment>
<name>A7SLQ8_NEMVE</name>
<evidence type="ECO:0000256" key="3">
    <source>
        <dbReference type="ARBA" id="ARBA00008779"/>
    </source>
</evidence>
<dbReference type="PhylomeDB" id="A7SLQ8"/>
<protein>
    <recommendedName>
        <fullName evidence="16">Iduronate 2-sulfatase</fullName>
        <ecNumber evidence="15">3.1.6.13</ecNumber>
    </recommendedName>
    <alternativeName>
        <fullName evidence="17">Alpha-L-iduronate sulfate sulfatase</fullName>
    </alternativeName>
</protein>
<keyword evidence="7" id="KW-0106">Calcium</keyword>
<dbReference type="eggNOG" id="KOG3867">
    <property type="taxonomic scope" value="Eukaryota"/>
</dbReference>
<keyword evidence="9" id="KW-1015">Disulfide bond</keyword>
<evidence type="ECO:0000256" key="6">
    <source>
        <dbReference type="ARBA" id="ARBA00022801"/>
    </source>
</evidence>
<dbReference type="PANTHER" id="PTHR45953">
    <property type="entry name" value="IDURONATE 2-SULFATASE"/>
    <property type="match status" value="1"/>
</dbReference>
<dbReference type="InterPro" id="IPR000917">
    <property type="entry name" value="Sulfatase_N"/>
</dbReference>
<dbReference type="Gene3D" id="3.40.720.10">
    <property type="entry name" value="Alkaline Phosphatase, subunit A"/>
    <property type="match status" value="1"/>
</dbReference>
<evidence type="ECO:0000256" key="4">
    <source>
        <dbReference type="ARBA" id="ARBA00022723"/>
    </source>
</evidence>
<dbReference type="FunFam" id="3.40.720.10:FF:000027">
    <property type="entry name" value="iduronate 2-sulfatase"/>
    <property type="match status" value="1"/>
</dbReference>
<dbReference type="Pfam" id="PF00884">
    <property type="entry name" value="Sulfatase"/>
    <property type="match status" value="1"/>
</dbReference>
<reference evidence="19 20" key="1">
    <citation type="journal article" date="2007" name="Science">
        <title>Sea anemone genome reveals ancestral eumetazoan gene repertoire and genomic organization.</title>
        <authorList>
            <person name="Putnam N.H."/>
            <person name="Srivastava M."/>
            <person name="Hellsten U."/>
            <person name="Dirks B."/>
            <person name="Chapman J."/>
            <person name="Salamov A."/>
            <person name="Terry A."/>
            <person name="Shapiro H."/>
            <person name="Lindquist E."/>
            <person name="Kapitonov V.V."/>
            <person name="Jurka J."/>
            <person name="Genikhovich G."/>
            <person name="Grigoriev I.V."/>
            <person name="Lucas S.M."/>
            <person name="Steele R.E."/>
            <person name="Finnerty J.R."/>
            <person name="Technau U."/>
            <person name="Martindale M.Q."/>
            <person name="Rokhsar D.S."/>
        </authorList>
    </citation>
    <scope>NUCLEOTIDE SEQUENCE [LARGE SCALE GENOMIC DNA]</scope>
    <source>
        <strain evidence="20">CH2 X CH6</strain>
    </source>
</reference>
<dbReference type="GO" id="GO:1901136">
    <property type="term" value="P:carbohydrate derivative catabolic process"/>
    <property type="evidence" value="ECO:0007669"/>
    <property type="project" value="UniProtKB-ARBA"/>
</dbReference>
<evidence type="ECO:0000256" key="10">
    <source>
        <dbReference type="ARBA" id="ARBA00023180"/>
    </source>
</evidence>
<dbReference type="InterPro" id="IPR035874">
    <property type="entry name" value="IDS"/>
</dbReference>
<dbReference type="Proteomes" id="UP000001593">
    <property type="component" value="Unassembled WGS sequence"/>
</dbReference>
<comment type="cofactor">
    <cofactor evidence="1">
        <name>Ca(2+)</name>
        <dbReference type="ChEBI" id="CHEBI:29108"/>
    </cofactor>
</comment>
<evidence type="ECO:0000256" key="17">
    <source>
        <dbReference type="ARBA" id="ARBA00081076"/>
    </source>
</evidence>
<keyword evidence="8" id="KW-0865">Zymogen</keyword>
<evidence type="ECO:0000256" key="16">
    <source>
        <dbReference type="ARBA" id="ARBA00068336"/>
    </source>
</evidence>
<dbReference type="InterPro" id="IPR024607">
    <property type="entry name" value="Sulfatase_CS"/>
</dbReference>
<evidence type="ECO:0000256" key="11">
    <source>
        <dbReference type="ARBA" id="ARBA00023228"/>
    </source>
</evidence>
<keyword evidence="5" id="KW-0732">Signal</keyword>
<evidence type="ECO:0000256" key="8">
    <source>
        <dbReference type="ARBA" id="ARBA00023145"/>
    </source>
</evidence>
<dbReference type="CDD" id="cd16030">
    <property type="entry name" value="iduronate-2-sulfatase"/>
    <property type="match status" value="1"/>
</dbReference>
<comment type="similarity">
    <text evidence="3">Belongs to the sulfatase family.</text>
</comment>
<dbReference type="HOGENOM" id="CLU_006332_9_0_1"/>
<comment type="catalytic activity">
    <reaction evidence="12">
        <text>Hydrolysis of the 2-sulfate groups of the L-iduronate 2-sulfate units of dermatan sulfate, heparan sulfate and heparin.</text>
        <dbReference type="EC" id="3.1.6.13"/>
    </reaction>
</comment>
<dbReference type="EMBL" id="DS469701">
    <property type="protein sequence ID" value="EDO35341.1"/>
    <property type="molecule type" value="Genomic_DNA"/>
</dbReference>
<proteinExistence type="inferred from homology"/>
<sequence>MCSTSFLTANQESRPPNVLLIIADDLRASLGCYGHRFIQTPYLDSLAVRSVRFTTSASQIAVCAPSRTSFLTSRRPDTLRLYSNKGAFYWRTKVGNFTTIPQLFKEAGYFTASAGKVFHPGESSGETYDYPYSWSVPHYEPPTEKHKDDKVCRHADGSLHRDIVCPVDVPSQPGGSLPDIQTTQYAINLLRQLANQPHDASKPFFLAIGFHKPHIPLKFPRQYLELYPLDSIPSVPDPHLPLDLPSVAYEPWSDIREREDISWLNLSFPYEPIPGYYALKIRQSYYAAVSYMDGLVGQVLAALDVNGFKENTVIVFLGDHGWALGEHNEWAKYSNFRVTTNVPLIVHAPGVTMTTSDAGMVSNGLVELVDLMPTLAEVCGLSVPDRCPDDSSKVTVCTEGLSFYPLLKNPSRPWKKAVFSQYPRPSQIPGDNSCQPLPKDISIMGYSLQTAQGRYSEWVRFDPVLSRANWSEVLAREFYLSPREDINVAAMPLYARLVQELSVLLRKGWRGALP</sequence>
<dbReference type="InterPro" id="IPR017850">
    <property type="entry name" value="Alkaline_phosphatase_core_sf"/>
</dbReference>
<gene>
    <name evidence="19" type="ORF">NEMVEDRAFT_v1g214238</name>
</gene>
<keyword evidence="20" id="KW-1185">Reference proteome</keyword>
<evidence type="ECO:0000256" key="9">
    <source>
        <dbReference type="ARBA" id="ARBA00023157"/>
    </source>
</evidence>
<dbReference type="EC" id="3.1.6.13" evidence="15"/>
<evidence type="ECO:0000256" key="5">
    <source>
        <dbReference type="ARBA" id="ARBA00022729"/>
    </source>
</evidence>
<evidence type="ECO:0000313" key="20">
    <source>
        <dbReference type="Proteomes" id="UP000001593"/>
    </source>
</evidence>
<dbReference type="GO" id="GO:0043202">
    <property type="term" value="C:lysosomal lumen"/>
    <property type="evidence" value="ECO:0007669"/>
    <property type="project" value="UniProtKB-ARBA"/>
</dbReference>
<feature type="domain" description="Sulfatase N-terminal" evidence="18">
    <location>
        <begin position="16"/>
        <end position="380"/>
    </location>
</feature>
<dbReference type="SUPFAM" id="SSF53649">
    <property type="entry name" value="Alkaline phosphatase-like"/>
    <property type="match status" value="1"/>
</dbReference>
<organism evidence="19 20">
    <name type="scientific">Nematostella vectensis</name>
    <name type="common">Starlet sea anemone</name>
    <dbReference type="NCBI Taxonomy" id="45351"/>
    <lineage>
        <taxon>Eukaryota</taxon>
        <taxon>Metazoa</taxon>
        <taxon>Cnidaria</taxon>
        <taxon>Anthozoa</taxon>
        <taxon>Hexacorallia</taxon>
        <taxon>Actiniaria</taxon>
        <taxon>Edwardsiidae</taxon>
        <taxon>Nematostella</taxon>
    </lineage>
</organism>